<dbReference type="AlphaFoldDB" id="A0A0L6VG88"/>
<dbReference type="VEuPathDB" id="FungiDB:VP01_166g11"/>
<keyword evidence="3" id="KW-1185">Reference proteome</keyword>
<dbReference type="InterPro" id="IPR046798">
    <property type="entry name" value="2OG-FeII_Oxy_6"/>
</dbReference>
<dbReference type="Pfam" id="PF20515">
    <property type="entry name" value="2OG-FeII_Oxy_6"/>
    <property type="match status" value="1"/>
</dbReference>
<evidence type="ECO:0000259" key="1">
    <source>
        <dbReference type="Pfam" id="PF20515"/>
    </source>
</evidence>
<name>A0A0L6VG88_9BASI</name>
<evidence type="ECO:0000313" key="3">
    <source>
        <dbReference type="Proteomes" id="UP000037035"/>
    </source>
</evidence>
<proteinExistence type="predicted"/>
<sequence>MDTSLKSQYQCLSQHLIAQTAYQNPNQSNAPQCSGDQQRLQRIQTDIASSKAIFLNKTPSLANISTLFPVLYLMKSRSNTIPLKHLDWNPTSKKILIVLLAIYTSLSPTLPKNKHHKDNNASPFTFVMRIPIEQTTGNLVEENFEDSMALWSVPGKPLHILT</sequence>
<accession>A0A0L6VG88</accession>
<organism evidence="2 3">
    <name type="scientific">Puccinia sorghi</name>
    <dbReference type="NCBI Taxonomy" id="27349"/>
    <lineage>
        <taxon>Eukaryota</taxon>
        <taxon>Fungi</taxon>
        <taxon>Dikarya</taxon>
        <taxon>Basidiomycota</taxon>
        <taxon>Pucciniomycotina</taxon>
        <taxon>Pucciniomycetes</taxon>
        <taxon>Pucciniales</taxon>
        <taxon>Pucciniaceae</taxon>
        <taxon>Puccinia</taxon>
    </lineage>
</organism>
<evidence type="ECO:0000313" key="2">
    <source>
        <dbReference type="EMBL" id="KNZ59749.1"/>
    </source>
</evidence>
<feature type="domain" description="Tet-like 2OG-Fe(II) oxygenase" evidence="1">
    <location>
        <begin position="113"/>
        <end position="143"/>
    </location>
</feature>
<dbReference type="Proteomes" id="UP000037035">
    <property type="component" value="Unassembled WGS sequence"/>
</dbReference>
<protein>
    <recommendedName>
        <fullName evidence="1">Tet-like 2OG-Fe(II) oxygenase domain-containing protein</fullName>
    </recommendedName>
</protein>
<dbReference type="OrthoDB" id="10693625at2759"/>
<dbReference type="EMBL" id="LAVV01006470">
    <property type="protein sequence ID" value="KNZ59749.1"/>
    <property type="molecule type" value="Genomic_DNA"/>
</dbReference>
<comment type="caution">
    <text evidence="2">The sequence shown here is derived from an EMBL/GenBank/DDBJ whole genome shotgun (WGS) entry which is preliminary data.</text>
</comment>
<gene>
    <name evidence="2" type="ORF">VP01_166g11</name>
</gene>
<reference evidence="2 3" key="1">
    <citation type="submission" date="2015-08" db="EMBL/GenBank/DDBJ databases">
        <title>Next Generation Sequencing and Analysis of the Genome of Puccinia sorghi L Schw, the Causal Agent of Maize Common Rust.</title>
        <authorList>
            <person name="Rochi L."/>
            <person name="Burguener G."/>
            <person name="Darino M."/>
            <person name="Turjanski A."/>
            <person name="Kreff E."/>
            <person name="Dieguez M.J."/>
            <person name="Sacco F."/>
        </authorList>
    </citation>
    <scope>NUCLEOTIDE SEQUENCE [LARGE SCALE GENOMIC DNA]</scope>
    <source>
        <strain evidence="2 3">RO10H11247</strain>
    </source>
</reference>